<name>A0ABD3CDT3_9LAMI</name>
<keyword evidence="2" id="KW-1185">Reference proteome</keyword>
<evidence type="ECO:0000313" key="1">
    <source>
        <dbReference type="EMBL" id="KAL3627459.1"/>
    </source>
</evidence>
<proteinExistence type="predicted"/>
<comment type="caution">
    <text evidence="1">The sequence shown here is derived from an EMBL/GenBank/DDBJ whole genome shotgun (WGS) entry which is preliminary data.</text>
</comment>
<dbReference type="Proteomes" id="UP001632038">
    <property type="component" value="Unassembled WGS sequence"/>
</dbReference>
<dbReference type="AlphaFoldDB" id="A0ABD3CDT3"/>
<accession>A0ABD3CDT3</accession>
<dbReference type="EMBL" id="JAVIJP010000039">
    <property type="protein sequence ID" value="KAL3627459.1"/>
    <property type="molecule type" value="Genomic_DNA"/>
</dbReference>
<protein>
    <submittedName>
        <fullName evidence="1">Uncharacterized protein</fullName>
    </submittedName>
</protein>
<sequence length="103" mass="11669">MRDDGFDYPFWVHWGVFKSRFAPFLPNSPKAVCYCPHGGVSQLRSKSLALHPHLNELVYCLGMDGFAKYGPEMAPNLLGYVRLNEEVPLGVLYSEVSIENHQL</sequence>
<gene>
    <name evidence="1" type="ORF">CASFOL_028822</name>
</gene>
<reference evidence="2" key="1">
    <citation type="journal article" date="2024" name="IScience">
        <title>Strigolactones Initiate the Formation of Haustorium-like Structures in Castilleja.</title>
        <authorList>
            <person name="Buerger M."/>
            <person name="Peterson D."/>
            <person name="Chory J."/>
        </authorList>
    </citation>
    <scope>NUCLEOTIDE SEQUENCE [LARGE SCALE GENOMIC DNA]</scope>
</reference>
<organism evidence="1 2">
    <name type="scientific">Castilleja foliolosa</name>
    <dbReference type="NCBI Taxonomy" id="1961234"/>
    <lineage>
        <taxon>Eukaryota</taxon>
        <taxon>Viridiplantae</taxon>
        <taxon>Streptophyta</taxon>
        <taxon>Embryophyta</taxon>
        <taxon>Tracheophyta</taxon>
        <taxon>Spermatophyta</taxon>
        <taxon>Magnoliopsida</taxon>
        <taxon>eudicotyledons</taxon>
        <taxon>Gunneridae</taxon>
        <taxon>Pentapetalae</taxon>
        <taxon>asterids</taxon>
        <taxon>lamiids</taxon>
        <taxon>Lamiales</taxon>
        <taxon>Orobanchaceae</taxon>
        <taxon>Pedicularideae</taxon>
        <taxon>Castillejinae</taxon>
        <taxon>Castilleja</taxon>
    </lineage>
</organism>
<evidence type="ECO:0000313" key="2">
    <source>
        <dbReference type="Proteomes" id="UP001632038"/>
    </source>
</evidence>